<accession>A0A7I8V5C1</accession>
<reference evidence="2 3" key="1">
    <citation type="submission" date="2020-08" db="EMBL/GenBank/DDBJ databases">
        <authorList>
            <person name="Hejnol A."/>
        </authorList>
    </citation>
    <scope>NUCLEOTIDE SEQUENCE [LARGE SCALE GENOMIC DNA]</scope>
</reference>
<proteinExistence type="predicted"/>
<protein>
    <submittedName>
        <fullName evidence="2">DgyrCDS674</fullName>
    </submittedName>
</protein>
<comment type="caution">
    <text evidence="2">The sequence shown here is derived from an EMBL/GenBank/DDBJ whole genome shotgun (WGS) entry which is preliminary data.</text>
</comment>
<feature type="region of interest" description="Disordered" evidence="1">
    <location>
        <begin position="68"/>
        <end position="88"/>
    </location>
</feature>
<feature type="compositionally biased region" description="Polar residues" evidence="1">
    <location>
        <begin position="68"/>
        <end position="78"/>
    </location>
</feature>
<gene>
    <name evidence="2" type="ORF">DGYR_LOCUS667</name>
</gene>
<dbReference type="OrthoDB" id="532484at2759"/>
<dbReference type="AlphaFoldDB" id="A0A7I8V5C1"/>
<dbReference type="Pfam" id="PF14825">
    <property type="entry name" value="CFAP77"/>
    <property type="match status" value="1"/>
</dbReference>
<dbReference type="InterPro" id="IPR029147">
    <property type="entry name" value="CFAP77"/>
</dbReference>
<sequence length="262" mass="29669">MAATTFEHTATGLLGDKRDTMLFNQLHLRDEVGKATRHGYSHNPPENYRYGICMNVKEGGVRDSLTWSSHLPSLTGSGKNKKSRTRRDFESLNKGAVSAGLVSEKGQYAYRATHDARRPIDDDVTANRKAGKPKIPDMTFGMPVRPSTPIYEVIEHKFQDLWIRDQMSQTKAKKVAERAAKLKPGQINDTRTSMLRQHQVAVDPAPLWQMKKFSKSAKPHLNTFRNERAKQNAFKHQTYDGVPRKGLTHQGVYETGGDYMKE</sequence>
<dbReference type="Proteomes" id="UP000549394">
    <property type="component" value="Unassembled WGS sequence"/>
</dbReference>
<dbReference type="PANTHER" id="PTHR28617">
    <property type="entry name" value="CILIA- AND FLAGELLA-ASSOCIATED PROTEIN 77"/>
    <property type="match status" value="1"/>
</dbReference>
<organism evidence="2 3">
    <name type="scientific">Dimorphilus gyrociliatus</name>
    <dbReference type="NCBI Taxonomy" id="2664684"/>
    <lineage>
        <taxon>Eukaryota</taxon>
        <taxon>Metazoa</taxon>
        <taxon>Spiralia</taxon>
        <taxon>Lophotrochozoa</taxon>
        <taxon>Annelida</taxon>
        <taxon>Polychaeta</taxon>
        <taxon>Polychaeta incertae sedis</taxon>
        <taxon>Dinophilidae</taxon>
        <taxon>Dimorphilus</taxon>
    </lineage>
</organism>
<dbReference type="EMBL" id="CAJFCJ010000001">
    <property type="protein sequence ID" value="CAD5111358.1"/>
    <property type="molecule type" value="Genomic_DNA"/>
</dbReference>
<dbReference type="PANTHER" id="PTHR28617:SF1">
    <property type="entry name" value="CILIA- AND FLAGELLA-ASSOCIATED PROTEIN 77"/>
    <property type="match status" value="1"/>
</dbReference>
<name>A0A7I8V5C1_9ANNE</name>
<keyword evidence="3" id="KW-1185">Reference proteome</keyword>
<evidence type="ECO:0000256" key="1">
    <source>
        <dbReference type="SAM" id="MobiDB-lite"/>
    </source>
</evidence>
<evidence type="ECO:0000313" key="2">
    <source>
        <dbReference type="EMBL" id="CAD5111358.1"/>
    </source>
</evidence>
<evidence type="ECO:0000313" key="3">
    <source>
        <dbReference type="Proteomes" id="UP000549394"/>
    </source>
</evidence>